<evidence type="ECO:0000313" key="1">
    <source>
        <dbReference type="EMBL" id="MPM85271.1"/>
    </source>
</evidence>
<protein>
    <submittedName>
        <fullName evidence="1">Uncharacterized protein</fullName>
    </submittedName>
</protein>
<name>A0A645D7N7_9ZZZZ</name>
<reference evidence="1" key="1">
    <citation type="submission" date="2019-08" db="EMBL/GenBank/DDBJ databases">
        <authorList>
            <person name="Kucharzyk K."/>
            <person name="Murdoch R.W."/>
            <person name="Higgins S."/>
            <person name="Loffler F."/>
        </authorList>
    </citation>
    <scope>NUCLEOTIDE SEQUENCE</scope>
</reference>
<comment type="caution">
    <text evidence="1">The sequence shown here is derived from an EMBL/GenBank/DDBJ whole genome shotgun (WGS) entry which is preliminary data.</text>
</comment>
<accession>A0A645D7N7</accession>
<sequence length="111" mass="12866">MFRLLEQRPFVVQNDNFGAMIGTSSRNHKPLPFRQVFDCLFVYFEKNCAHTGALSFRDSNFTGQTFQKPKGFLGICCDHNTPSTHGFTPIQFDQQHVLRHAVQRLHFLIHV</sequence>
<dbReference type="EMBL" id="VSSQ01033616">
    <property type="protein sequence ID" value="MPM85271.1"/>
    <property type="molecule type" value="Genomic_DNA"/>
</dbReference>
<gene>
    <name evidence="1" type="ORF">SDC9_132349</name>
</gene>
<proteinExistence type="predicted"/>
<dbReference type="AlphaFoldDB" id="A0A645D7N7"/>
<organism evidence="1">
    <name type="scientific">bioreactor metagenome</name>
    <dbReference type="NCBI Taxonomy" id="1076179"/>
    <lineage>
        <taxon>unclassified sequences</taxon>
        <taxon>metagenomes</taxon>
        <taxon>ecological metagenomes</taxon>
    </lineage>
</organism>